<dbReference type="PROSITE" id="PS51257">
    <property type="entry name" value="PROKAR_LIPOPROTEIN"/>
    <property type="match status" value="1"/>
</dbReference>
<evidence type="ECO:0000313" key="2">
    <source>
        <dbReference type="Proteomes" id="UP000054007"/>
    </source>
</evidence>
<gene>
    <name evidence="1" type="ORF">CYLTODRAFT_460485</name>
</gene>
<reference evidence="1 2" key="1">
    <citation type="journal article" date="2015" name="Fungal Genet. Biol.">
        <title>Evolution of novel wood decay mechanisms in Agaricales revealed by the genome sequences of Fistulina hepatica and Cylindrobasidium torrendii.</title>
        <authorList>
            <person name="Floudas D."/>
            <person name="Held B.W."/>
            <person name="Riley R."/>
            <person name="Nagy L.G."/>
            <person name="Koehler G."/>
            <person name="Ransdell A.S."/>
            <person name="Younus H."/>
            <person name="Chow J."/>
            <person name="Chiniquy J."/>
            <person name="Lipzen A."/>
            <person name="Tritt A."/>
            <person name="Sun H."/>
            <person name="Haridas S."/>
            <person name="LaButti K."/>
            <person name="Ohm R.A."/>
            <person name="Kues U."/>
            <person name="Blanchette R.A."/>
            <person name="Grigoriev I.V."/>
            <person name="Minto R.E."/>
            <person name="Hibbett D.S."/>
        </authorList>
    </citation>
    <scope>NUCLEOTIDE SEQUENCE [LARGE SCALE GENOMIC DNA]</scope>
    <source>
        <strain evidence="1 2">FP15055 ss-10</strain>
    </source>
</reference>
<organism evidence="1 2">
    <name type="scientific">Cylindrobasidium torrendii FP15055 ss-10</name>
    <dbReference type="NCBI Taxonomy" id="1314674"/>
    <lineage>
        <taxon>Eukaryota</taxon>
        <taxon>Fungi</taxon>
        <taxon>Dikarya</taxon>
        <taxon>Basidiomycota</taxon>
        <taxon>Agaricomycotina</taxon>
        <taxon>Agaricomycetes</taxon>
        <taxon>Agaricomycetidae</taxon>
        <taxon>Agaricales</taxon>
        <taxon>Marasmiineae</taxon>
        <taxon>Physalacriaceae</taxon>
        <taxon>Cylindrobasidium</taxon>
    </lineage>
</organism>
<evidence type="ECO:0000313" key="1">
    <source>
        <dbReference type="EMBL" id="KIY60727.1"/>
    </source>
</evidence>
<protein>
    <submittedName>
        <fullName evidence="1">Uncharacterized protein</fullName>
    </submittedName>
</protein>
<dbReference type="EMBL" id="KN881317">
    <property type="protein sequence ID" value="KIY60727.1"/>
    <property type="molecule type" value="Genomic_DNA"/>
</dbReference>
<keyword evidence="2" id="KW-1185">Reference proteome</keyword>
<dbReference type="Proteomes" id="UP000054007">
    <property type="component" value="Unassembled WGS sequence"/>
</dbReference>
<sequence>MFVRPAYRDKFKKLKFPNTVLTALALGCMWYQILELVLEDTEGNEDENHWFYSRKLIDYYSSICGLNQIFNPIPRL</sequence>
<proteinExistence type="predicted"/>
<name>A0A0D7AR91_9AGAR</name>
<dbReference type="AlphaFoldDB" id="A0A0D7AR91"/>
<accession>A0A0D7AR91</accession>